<keyword evidence="3" id="KW-1185">Reference proteome</keyword>
<gene>
    <name evidence="2" type="ORF">PJ311_18595</name>
</gene>
<dbReference type="InterPro" id="IPR036366">
    <property type="entry name" value="PGBDSf"/>
</dbReference>
<evidence type="ECO:0000313" key="2">
    <source>
        <dbReference type="EMBL" id="MDA7028551.1"/>
    </source>
</evidence>
<evidence type="ECO:0000313" key="3">
    <source>
        <dbReference type="Proteomes" id="UP001211894"/>
    </source>
</evidence>
<dbReference type="Gene3D" id="1.10.101.10">
    <property type="entry name" value="PGBD-like superfamily/PGBD"/>
    <property type="match status" value="1"/>
</dbReference>
<dbReference type="SUPFAM" id="SSF47090">
    <property type="entry name" value="PGBD-like"/>
    <property type="match status" value="1"/>
</dbReference>
<reference evidence="2 3" key="1">
    <citation type="submission" date="2023-01" db="EMBL/GenBank/DDBJ databases">
        <title>Bacillus changyiensis sp. nov., isolated from a coastal deposit.</title>
        <authorList>
            <person name="Xiao G."/>
            <person name="Lai Q."/>
            <person name="Hu Z."/>
            <person name="Shao Z."/>
        </authorList>
    </citation>
    <scope>NUCLEOTIDE SEQUENCE [LARGE SCALE GENOMIC DNA]</scope>
    <source>
        <strain evidence="2 3">CLL-7-23</strain>
    </source>
</reference>
<dbReference type="Pfam" id="PF01471">
    <property type="entry name" value="PG_binding_1"/>
    <property type="match status" value="1"/>
</dbReference>
<dbReference type="InterPro" id="IPR002477">
    <property type="entry name" value="Peptidoglycan-bd-like"/>
</dbReference>
<organism evidence="2 3">
    <name type="scientific">Bacillus changyiensis</name>
    <dbReference type="NCBI Taxonomy" id="3004103"/>
    <lineage>
        <taxon>Bacteria</taxon>
        <taxon>Bacillati</taxon>
        <taxon>Bacillota</taxon>
        <taxon>Bacilli</taxon>
        <taxon>Bacillales</taxon>
        <taxon>Bacillaceae</taxon>
        <taxon>Bacillus</taxon>
    </lineage>
</organism>
<dbReference type="EMBL" id="JAQKAB010000020">
    <property type="protein sequence ID" value="MDA7028551.1"/>
    <property type="molecule type" value="Genomic_DNA"/>
</dbReference>
<sequence length="414" mass="46932">MKDYNLCLRQKTGKLMVFVFEGNKAKPINGATVTITGNNQNITLETNASGQTKSVELPAQEPYSSYTVNVTANGYSSIKVDGVQVFPNTSGIQEIPMAIQRGGNYRQHYSIPEHKLTQPEPIKPPIDPLAIPDPQPQPVSRPDSSPIGLLIPEYIIVHCGAPKDYSATKYLVKFTDYITKVACGEIFSSWHSEALKANILCIISYTLNKIFTQYYEGKFDITCLIQFDHKFDPLQTTFKEIIEVVDTIFNQYIKHPDPNKIQPFLAEYRAYPTSCRLGQYKSQELAKQGYKHLDILKYFYEKQGCYSSIKIAHSPGVIFQGRPTPPPEQILKEKTSGSDVREIQVYLNEIAKQYTQIPKMTVDGKFGSATKNAVKEFQRIFIIPETGVVDLRTWYKMANLYYSILKYKKLNGLT</sequence>
<accession>A0ABT4XAU2</accession>
<dbReference type="Gene3D" id="2.60.40.1120">
    <property type="entry name" value="Carboxypeptidase-like, regulatory domain"/>
    <property type="match status" value="1"/>
</dbReference>
<dbReference type="Proteomes" id="UP001211894">
    <property type="component" value="Unassembled WGS sequence"/>
</dbReference>
<feature type="domain" description="Peptidoglycan binding-like" evidence="1">
    <location>
        <begin position="336"/>
        <end position="397"/>
    </location>
</feature>
<dbReference type="RefSeq" id="WP_271342334.1">
    <property type="nucleotide sequence ID" value="NZ_JAQKAB010000020.1"/>
</dbReference>
<comment type="caution">
    <text evidence="2">The sequence shown here is derived from an EMBL/GenBank/DDBJ whole genome shotgun (WGS) entry which is preliminary data.</text>
</comment>
<protein>
    <submittedName>
        <fullName evidence="2">Peptidoglycan-binding protein</fullName>
    </submittedName>
</protein>
<proteinExistence type="predicted"/>
<evidence type="ECO:0000259" key="1">
    <source>
        <dbReference type="Pfam" id="PF01471"/>
    </source>
</evidence>
<dbReference type="InterPro" id="IPR036365">
    <property type="entry name" value="PGBD-like_sf"/>
</dbReference>
<name>A0ABT4XAU2_9BACI</name>